<feature type="binding site" evidence="7 8">
    <location>
        <position position="151"/>
    </location>
    <ligand>
        <name>S-adenosyl-L-methionine</name>
        <dbReference type="ChEBI" id="CHEBI:59789"/>
    </ligand>
</feature>
<dbReference type="PROSITE" id="PS51689">
    <property type="entry name" value="SAM_RNA_A_N6_MT"/>
    <property type="match status" value="1"/>
</dbReference>
<keyword evidence="1 7" id="KW-0963">Cytoplasm</keyword>
<feature type="binding site" evidence="7 8">
    <location>
        <position position="133"/>
    </location>
    <ligand>
        <name>S-adenosyl-L-methionine</name>
        <dbReference type="ChEBI" id="CHEBI:59789"/>
    </ligand>
</feature>
<evidence type="ECO:0000256" key="4">
    <source>
        <dbReference type="ARBA" id="ARBA00022679"/>
    </source>
</evidence>
<comment type="similarity">
    <text evidence="7">Belongs to the class I-like SAM-binding methyltransferase superfamily. rRNA adenine N(6)-methyltransferase family. RsmA subfamily.</text>
</comment>
<dbReference type="GO" id="GO:0005829">
    <property type="term" value="C:cytosol"/>
    <property type="evidence" value="ECO:0007669"/>
    <property type="project" value="TreeGrafter"/>
</dbReference>
<dbReference type="Gene3D" id="1.10.8.100">
    <property type="entry name" value="Ribosomal RNA adenine dimethylase-like, domain 2"/>
    <property type="match status" value="1"/>
</dbReference>
<feature type="binding site" evidence="7 8">
    <location>
        <position position="82"/>
    </location>
    <ligand>
        <name>S-adenosyl-L-methionine</name>
        <dbReference type="ChEBI" id="CHEBI:59789"/>
    </ligand>
</feature>
<dbReference type="HAMAP" id="MF_00607">
    <property type="entry name" value="16SrRNA_methyltr_A"/>
    <property type="match status" value="1"/>
</dbReference>
<dbReference type="InterPro" id="IPR020598">
    <property type="entry name" value="rRNA_Ade_methylase_Trfase_N"/>
</dbReference>
<dbReference type="SMART" id="SM00650">
    <property type="entry name" value="rADc"/>
    <property type="match status" value="1"/>
</dbReference>
<evidence type="ECO:0000256" key="1">
    <source>
        <dbReference type="ARBA" id="ARBA00022490"/>
    </source>
</evidence>
<feature type="region of interest" description="Disordered" evidence="9">
    <location>
        <begin position="1"/>
        <end position="32"/>
    </location>
</feature>
<evidence type="ECO:0000313" key="11">
    <source>
        <dbReference type="EMBL" id="SEN10352.1"/>
    </source>
</evidence>
<dbReference type="Proteomes" id="UP000181951">
    <property type="component" value="Unassembled WGS sequence"/>
</dbReference>
<dbReference type="STRING" id="310780.SAMN05216267_1001281"/>
<dbReference type="InterPro" id="IPR001737">
    <property type="entry name" value="KsgA/Erm"/>
</dbReference>
<proteinExistence type="inferred from homology"/>
<comment type="subcellular location">
    <subcellularLocation>
        <location evidence="7">Cytoplasm</location>
    </subcellularLocation>
</comment>
<feature type="binding site" evidence="7 8">
    <location>
        <position position="57"/>
    </location>
    <ligand>
        <name>S-adenosyl-L-methionine</name>
        <dbReference type="ChEBI" id="CHEBI:59789"/>
    </ligand>
</feature>
<dbReference type="AlphaFoldDB" id="A0A1H8DSV5"/>
<feature type="domain" description="Ribosomal RNA adenine methylase transferase N-terminal" evidence="10">
    <location>
        <begin position="62"/>
        <end position="236"/>
    </location>
</feature>
<feature type="binding site" evidence="7 8">
    <location>
        <position position="55"/>
    </location>
    <ligand>
        <name>S-adenosyl-L-methionine</name>
        <dbReference type="ChEBI" id="CHEBI:59789"/>
    </ligand>
</feature>
<dbReference type="PANTHER" id="PTHR11727:SF7">
    <property type="entry name" value="DIMETHYLADENOSINE TRANSFERASE-RELATED"/>
    <property type="match status" value="1"/>
</dbReference>
<dbReference type="Pfam" id="PF00398">
    <property type="entry name" value="RrnaAD"/>
    <property type="match status" value="1"/>
</dbReference>
<keyword evidence="2 7" id="KW-0698">rRNA processing</keyword>
<evidence type="ECO:0000256" key="9">
    <source>
        <dbReference type="SAM" id="MobiDB-lite"/>
    </source>
</evidence>
<keyword evidence="6 7" id="KW-0694">RNA-binding</keyword>
<dbReference type="GO" id="GO:0003723">
    <property type="term" value="F:RNA binding"/>
    <property type="evidence" value="ECO:0007669"/>
    <property type="project" value="UniProtKB-UniRule"/>
</dbReference>
<sequence>MSTTPPDGPAHEAHDPDAPGAQDSPGDQDSLLGPADVRELAAALGVRPTKQRGQNFVIDANTVRRIVRTAGVRPQDVVVEVGPGLGSLTLGLLEAADRVTAIEIDDVLAGALPATVAARLPARADRFALVHSDAMQVAELPGPPPTALVANLPYNVAVPVLLHMLATFPSIERTLVMVQSEVADRLAAQPGNKVYGVPSVKANWYADVRRAGAIGRNVFWPAPNVDSGLVSLVRRDPPSTTASREEVFAAVDAAFAQRRKTLRAALSGWAGSAPAAEAALVAAGISPQARGEALTVEEFAAIAEHRPDRSAPVSRP</sequence>
<evidence type="ECO:0000256" key="3">
    <source>
        <dbReference type="ARBA" id="ARBA00022603"/>
    </source>
</evidence>
<dbReference type="InterPro" id="IPR029063">
    <property type="entry name" value="SAM-dependent_MTases_sf"/>
</dbReference>
<name>A0A1H8DSV5_9ACTN</name>
<dbReference type="NCBIfam" id="TIGR00755">
    <property type="entry name" value="ksgA"/>
    <property type="match status" value="1"/>
</dbReference>
<accession>A0A1H8DSV5</accession>
<dbReference type="SUPFAM" id="SSF53335">
    <property type="entry name" value="S-adenosyl-L-methionine-dependent methyltransferases"/>
    <property type="match status" value="1"/>
</dbReference>
<dbReference type="InterPro" id="IPR011530">
    <property type="entry name" value="rRNA_adenine_dimethylase"/>
</dbReference>
<evidence type="ECO:0000256" key="2">
    <source>
        <dbReference type="ARBA" id="ARBA00022552"/>
    </source>
</evidence>
<keyword evidence="4 7" id="KW-0808">Transferase</keyword>
<evidence type="ECO:0000313" key="12">
    <source>
        <dbReference type="Proteomes" id="UP000181951"/>
    </source>
</evidence>
<dbReference type="FunFam" id="3.40.50.150:FF:000023">
    <property type="entry name" value="Ribosomal RNA small subunit methyltransferase A"/>
    <property type="match status" value="1"/>
</dbReference>
<dbReference type="GO" id="GO:0052908">
    <property type="term" value="F:16S rRNA (adenine(1518)-N(6)/adenine(1519)-N(6))-dimethyltransferase activity"/>
    <property type="evidence" value="ECO:0007669"/>
    <property type="project" value="UniProtKB-EC"/>
</dbReference>
<dbReference type="InterPro" id="IPR020596">
    <property type="entry name" value="rRNA_Ade_Mease_Trfase_CS"/>
</dbReference>
<evidence type="ECO:0000259" key="10">
    <source>
        <dbReference type="SMART" id="SM00650"/>
    </source>
</evidence>
<gene>
    <name evidence="7" type="primary">rsmA</name>
    <name evidence="7" type="synonym">ksgA</name>
    <name evidence="11" type="ORF">SAMN05216267_1001281</name>
</gene>
<evidence type="ECO:0000256" key="8">
    <source>
        <dbReference type="PROSITE-ProRule" id="PRU01026"/>
    </source>
</evidence>
<comment type="function">
    <text evidence="7">Specifically dimethylates two adjacent adenosines (A1518 and A1519) in the loop of a conserved hairpin near the 3'-end of 16S rRNA in the 30S particle. May play a critical role in biogenesis of 30S subunits.</text>
</comment>
<reference evidence="11 12" key="1">
    <citation type="submission" date="2016-10" db="EMBL/GenBank/DDBJ databases">
        <authorList>
            <person name="de Groot N.N."/>
        </authorList>
    </citation>
    <scope>NUCLEOTIDE SEQUENCE [LARGE SCALE GENOMIC DNA]</scope>
    <source>
        <strain evidence="11 12">CGMCC 4.2026</strain>
    </source>
</reference>
<comment type="catalytic activity">
    <reaction evidence="7">
        <text>adenosine(1518)/adenosine(1519) in 16S rRNA + 4 S-adenosyl-L-methionine = N(6)-dimethyladenosine(1518)/N(6)-dimethyladenosine(1519) in 16S rRNA + 4 S-adenosyl-L-homocysteine + 4 H(+)</text>
        <dbReference type="Rhea" id="RHEA:19609"/>
        <dbReference type="Rhea" id="RHEA-COMP:10232"/>
        <dbReference type="Rhea" id="RHEA-COMP:10233"/>
        <dbReference type="ChEBI" id="CHEBI:15378"/>
        <dbReference type="ChEBI" id="CHEBI:57856"/>
        <dbReference type="ChEBI" id="CHEBI:59789"/>
        <dbReference type="ChEBI" id="CHEBI:74411"/>
        <dbReference type="ChEBI" id="CHEBI:74493"/>
        <dbReference type="EC" id="2.1.1.182"/>
    </reaction>
</comment>
<dbReference type="EC" id="2.1.1.182" evidence="7"/>
<dbReference type="Gene3D" id="3.40.50.150">
    <property type="entry name" value="Vaccinia Virus protein VP39"/>
    <property type="match status" value="1"/>
</dbReference>
<protein>
    <recommendedName>
        <fullName evidence="7">Ribosomal RNA small subunit methyltransferase A</fullName>
        <ecNumber evidence="7">2.1.1.182</ecNumber>
    </recommendedName>
    <alternativeName>
        <fullName evidence="7">16S rRNA (adenine(1518)-N(6)/adenine(1519)-N(6))-dimethyltransferase</fullName>
    </alternativeName>
    <alternativeName>
        <fullName evidence="7">16S rRNA dimethyladenosine transferase</fullName>
    </alternativeName>
    <alternativeName>
        <fullName evidence="7">16S rRNA dimethylase</fullName>
    </alternativeName>
    <alternativeName>
        <fullName evidence="7">S-adenosylmethionine-6-N', N'-adenosyl(rRNA) dimethyltransferase</fullName>
    </alternativeName>
</protein>
<keyword evidence="3 7" id="KW-0489">Methyltransferase</keyword>
<dbReference type="CDD" id="cd02440">
    <property type="entry name" value="AdoMet_MTases"/>
    <property type="match status" value="1"/>
</dbReference>
<dbReference type="InterPro" id="IPR023165">
    <property type="entry name" value="rRNA_Ade_diMease-like_C"/>
</dbReference>
<dbReference type="FunFam" id="1.10.8.100:FF:000003">
    <property type="entry name" value="Ribosomal RNA small subunit methyltransferase A"/>
    <property type="match status" value="1"/>
</dbReference>
<dbReference type="PROSITE" id="PS01131">
    <property type="entry name" value="RRNA_A_DIMETH"/>
    <property type="match status" value="1"/>
</dbReference>
<dbReference type="EMBL" id="FODD01000001">
    <property type="protein sequence ID" value="SEN10352.1"/>
    <property type="molecule type" value="Genomic_DNA"/>
</dbReference>
<organism evidence="11 12">
    <name type="scientific">Actinacidiphila rubida</name>
    <dbReference type="NCBI Taxonomy" id="310780"/>
    <lineage>
        <taxon>Bacteria</taxon>
        <taxon>Bacillati</taxon>
        <taxon>Actinomycetota</taxon>
        <taxon>Actinomycetes</taxon>
        <taxon>Kitasatosporales</taxon>
        <taxon>Streptomycetaceae</taxon>
        <taxon>Actinacidiphila</taxon>
    </lineage>
</organism>
<keyword evidence="5 7" id="KW-0949">S-adenosyl-L-methionine</keyword>
<keyword evidence="12" id="KW-1185">Reference proteome</keyword>
<feature type="binding site" evidence="7 8">
    <location>
        <position position="103"/>
    </location>
    <ligand>
        <name>S-adenosyl-L-methionine</name>
        <dbReference type="ChEBI" id="CHEBI:59789"/>
    </ligand>
</feature>
<evidence type="ECO:0000256" key="7">
    <source>
        <dbReference type="HAMAP-Rule" id="MF_00607"/>
    </source>
</evidence>
<evidence type="ECO:0000256" key="6">
    <source>
        <dbReference type="ARBA" id="ARBA00022884"/>
    </source>
</evidence>
<evidence type="ECO:0000256" key="5">
    <source>
        <dbReference type="ARBA" id="ARBA00022691"/>
    </source>
</evidence>
<dbReference type="PANTHER" id="PTHR11727">
    <property type="entry name" value="DIMETHYLADENOSINE TRANSFERASE"/>
    <property type="match status" value="1"/>
</dbReference>